<dbReference type="PANTHER" id="PTHR20852">
    <property type="entry name" value="GLUTAMINE SYNTHETASE"/>
    <property type="match status" value="1"/>
</dbReference>
<gene>
    <name evidence="3" type="ORF">GPM918_LOCUS20127</name>
    <name evidence="4" type="ORF">SRO942_LOCUS20124</name>
</gene>
<reference evidence="3" key="1">
    <citation type="submission" date="2021-02" db="EMBL/GenBank/DDBJ databases">
        <authorList>
            <person name="Nowell W R."/>
        </authorList>
    </citation>
    <scope>NUCLEOTIDE SEQUENCE</scope>
</reference>
<proteinExistence type="predicted"/>
<organism evidence="3 5">
    <name type="scientific">Didymodactylos carnosus</name>
    <dbReference type="NCBI Taxonomy" id="1234261"/>
    <lineage>
        <taxon>Eukaryota</taxon>
        <taxon>Metazoa</taxon>
        <taxon>Spiralia</taxon>
        <taxon>Gnathifera</taxon>
        <taxon>Rotifera</taxon>
        <taxon>Eurotatoria</taxon>
        <taxon>Bdelloidea</taxon>
        <taxon>Philodinida</taxon>
        <taxon>Philodinidae</taxon>
        <taxon>Didymodactylos</taxon>
    </lineage>
</organism>
<dbReference type="GO" id="GO:0005737">
    <property type="term" value="C:cytoplasm"/>
    <property type="evidence" value="ECO:0007669"/>
    <property type="project" value="TreeGrafter"/>
</dbReference>
<evidence type="ECO:0000256" key="1">
    <source>
        <dbReference type="SAM" id="MobiDB-lite"/>
    </source>
</evidence>
<accession>A0A814RAY8</accession>
<feature type="compositionally biased region" description="Basic and acidic residues" evidence="1">
    <location>
        <begin position="98"/>
        <end position="112"/>
    </location>
</feature>
<dbReference type="Proteomes" id="UP000663829">
    <property type="component" value="Unassembled WGS sequence"/>
</dbReference>
<dbReference type="EMBL" id="CAJOBC010006278">
    <property type="protein sequence ID" value="CAF3893407.1"/>
    <property type="molecule type" value="Genomic_DNA"/>
</dbReference>
<evidence type="ECO:0000313" key="3">
    <source>
        <dbReference type="EMBL" id="CAF1129710.1"/>
    </source>
</evidence>
<evidence type="ECO:0000313" key="4">
    <source>
        <dbReference type="EMBL" id="CAF3893407.1"/>
    </source>
</evidence>
<keyword evidence="2" id="KW-0812">Transmembrane</keyword>
<dbReference type="Gene3D" id="3.30.590.10">
    <property type="entry name" value="Glutamine synthetase/guanido kinase, catalytic domain"/>
    <property type="match status" value="1"/>
</dbReference>
<evidence type="ECO:0000313" key="5">
    <source>
        <dbReference type="Proteomes" id="UP000663829"/>
    </source>
</evidence>
<dbReference type="GO" id="GO:0006542">
    <property type="term" value="P:glutamine biosynthetic process"/>
    <property type="evidence" value="ECO:0007669"/>
    <property type="project" value="TreeGrafter"/>
</dbReference>
<dbReference type="AlphaFoldDB" id="A0A814RAY8"/>
<feature type="region of interest" description="Disordered" evidence="1">
    <location>
        <begin position="93"/>
        <end position="112"/>
    </location>
</feature>
<dbReference type="Proteomes" id="UP000681722">
    <property type="component" value="Unassembled WGS sequence"/>
</dbReference>
<evidence type="ECO:0000256" key="2">
    <source>
        <dbReference type="SAM" id="Phobius"/>
    </source>
</evidence>
<dbReference type="PANTHER" id="PTHR20852:SF57">
    <property type="entry name" value="GLUTAMINE SYNTHETASE 2 CYTOPLASMIC"/>
    <property type="match status" value="1"/>
</dbReference>
<name>A0A814RAY8_9BILA</name>
<comment type="caution">
    <text evidence="3">The sequence shown here is derived from an EMBL/GenBank/DDBJ whole genome shotgun (WGS) entry which is preliminary data.</text>
</comment>
<dbReference type="EMBL" id="CAJNOQ010006278">
    <property type="protein sequence ID" value="CAF1129710.1"/>
    <property type="molecule type" value="Genomic_DNA"/>
</dbReference>
<keyword evidence="2" id="KW-1133">Transmembrane helix</keyword>
<dbReference type="GO" id="GO:0004356">
    <property type="term" value="F:glutamine synthetase activity"/>
    <property type="evidence" value="ECO:0007669"/>
    <property type="project" value="TreeGrafter"/>
</dbReference>
<feature type="transmembrane region" description="Helical" evidence="2">
    <location>
        <begin position="42"/>
        <end position="62"/>
    </location>
</feature>
<dbReference type="InterPro" id="IPR050292">
    <property type="entry name" value="Glutamine_Synthetase"/>
</dbReference>
<sequence>MLQSFKFKFNLDTRYRACLYAELDIPNINAEVMTMGIICEEYGLQISFGCFGSFGAGCAVNFNVEKMKKKEKGIEEDVEKLSHRQLMNMRQYGPTFGKDNKRHPTDQHETESYKTFLSSAASRIVYTTARDGQLQFRS</sequence>
<keyword evidence="2" id="KW-0472">Membrane</keyword>
<keyword evidence="5" id="KW-1185">Reference proteome</keyword>
<protein>
    <submittedName>
        <fullName evidence="3">Uncharacterized protein</fullName>
    </submittedName>
</protein>